<name>A0A0E0M5L8_ORYPU</name>
<dbReference type="Proteomes" id="UP000026962">
    <property type="component" value="Chromosome 10"/>
</dbReference>
<feature type="region of interest" description="Disordered" evidence="1">
    <location>
        <begin position="27"/>
        <end position="71"/>
    </location>
</feature>
<feature type="compositionally biased region" description="Pro residues" evidence="1">
    <location>
        <begin position="58"/>
        <end position="67"/>
    </location>
</feature>
<organism evidence="2">
    <name type="scientific">Oryza punctata</name>
    <name type="common">Red rice</name>
    <dbReference type="NCBI Taxonomy" id="4537"/>
    <lineage>
        <taxon>Eukaryota</taxon>
        <taxon>Viridiplantae</taxon>
        <taxon>Streptophyta</taxon>
        <taxon>Embryophyta</taxon>
        <taxon>Tracheophyta</taxon>
        <taxon>Spermatophyta</taxon>
        <taxon>Magnoliopsida</taxon>
        <taxon>Liliopsida</taxon>
        <taxon>Poales</taxon>
        <taxon>Poaceae</taxon>
        <taxon>BOP clade</taxon>
        <taxon>Oryzoideae</taxon>
        <taxon>Oryzeae</taxon>
        <taxon>Oryzinae</taxon>
        <taxon>Oryza</taxon>
    </lineage>
</organism>
<dbReference type="Gramene" id="OPUNC10G02350.1">
    <property type="protein sequence ID" value="OPUNC10G02350.1"/>
    <property type="gene ID" value="OPUNC10G02350"/>
</dbReference>
<protein>
    <submittedName>
        <fullName evidence="2">Uncharacterized protein</fullName>
    </submittedName>
</protein>
<keyword evidence="3" id="KW-1185">Reference proteome</keyword>
<dbReference type="EnsemblPlants" id="OPUNC10G02350.1">
    <property type="protein sequence ID" value="OPUNC10G02350.1"/>
    <property type="gene ID" value="OPUNC10G02350"/>
</dbReference>
<evidence type="ECO:0000256" key="1">
    <source>
        <dbReference type="SAM" id="MobiDB-lite"/>
    </source>
</evidence>
<reference evidence="2" key="2">
    <citation type="submission" date="2018-05" db="EMBL/GenBank/DDBJ databases">
        <title>OpunRS2 (Oryza punctata Reference Sequence Version 2).</title>
        <authorList>
            <person name="Zhang J."/>
            <person name="Kudrna D."/>
            <person name="Lee S."/>
            <person name="Talag J."/>
            <person name="Welchert J."/>
            <person name="Wing R.A."/>
        </authorList>
    </citation>
    <scope>NUCLEOTIDE SEQUENCE [LARGE SCALE GENOMIC DNA]</scope>
</reference>
<proteinExistence type="predicted"/>
<accession>A0A0E0M5L8</accession>
<evidence type="ECO:0000313" key="3">
    <source>
        <dbReference type="Proteomes" id="UP000026962"/>
    </source>
</evidence>
<reference evidence="2" key="1">
    <citation type="submission" date="2015-04" db="UniProtKB">
        <authorList>
            <consortium name="EnsemblPlants"/>
        </authorList>
    </citation>
    <scope>IDENTIFICATION</scope>
</reference>
<evidence type="ECO:0000313" key="2">
    <source>
        <dbReference type="EnsemblPlants" id="OPUNC10G02350.1"/>
    </source>
</evidence>
<sequence length="95" mass="10782">MVDRALIVEDTRKEEEALRKRKAAQLGLLHHGSPNPRINYPAQYHPPMPQSSHGYPACPAPPRPLVPAQPRTQRRSFMEANQAEHVITTNEVRLD</sequence>
<dbReference type="HOGENOM" id="CLU_2376474_0_0_1"/>
<dbReference type="AlphaFoldDB" id="A0A0E0M5L8"/>